<sequence>MTSTQHPTTNDTTQPTTRSERSALTSAVGVLGMGVVVLALAGCSVVKPYLPEQQEHYDTYADAPSKADSEDLAWFMPKWVPADAKDIDVRIDTSKPGYVIGFTSADGVDTSACKPVDGAKGGPAMTAGFLPDRLPTSSLVTCGDGRLTTEVDGRWYGWKPVEPVASDENDTLRTD</sequence>
<feature type="transmembrane region" description="Helical" evidence="2">
    <location>
        <begin position="23"/>
        <end position="46"/>
    </location>
</feature>
<keyword evidence="4" id="KW-1185">Reference proteome</keyword>
<dbReference type="Proteomes" id="UP001501742">
    <property type="component" value="Unassembled WGS sequence"/>
</dbReference>
<name>A0ABN1ZA48_9MICO</name>
<organism evidence="3 4">
    <name type="scientific">Curtobacterium herbarum</name>
    <dbReference type="NCBI Taxonomy" id="150122"/>
    <lineage>
        <taxon>Bacteria</taxon>
        <taxon>Bacillati</taxon>
        <taxon>Actinomycetota</taxon>
        <taxon>Actinomycetes</taxon>
        <taxon>Micrococcales</taxon>
        <taxon>Microbacteriaceae</taxon>
        <taxon>Curtobacterium</taxon>
    </lineage>
</organism>
<evidence type="ECO:0008006" key="5">
    <source>
        <dbReference type="Google" id="ProtNLM"/>
    </source>
</evidence>
<dbReference type="EMBL" id="BAAAJX010000002">
    <property type="protein sequence ID" value="GAA1491830.1"/>
    <property type="molecule type" value="Genomic_DNA"/>
</dbReference>
<reference evidence="3 4" key="1">
    <citation type="journal article" date="2019" name="Int. J. Syst. Evol. Microbiol.">
        <title>The Global Catalogue of Microorganisms (GCM) 10K type strain sequencing project: providing services to taxonomists for standard genome sequencing and annotation.</title>
        <authorList>
            <consortium name="The Broad Institute Genomics Platform"/>
            <consortium name="The Broad Institute Genome Sequencing Center for Infectious Disease"/>
            <person name="Wu L."/>
            <person name="Ma J."/>
        </authorList>
    </citation>
    <scope>NUCLEOTIDE SEQUENCE [LARGE SCALE GENOMIC DNA]</scope>
    <source>
        <strain evidence="3 4">JCM 12140</strain>
    </source>
</reference>
<accession>A0ABN1ZA48</accession>
<comment type="caution">
    <text evidence="3">The sequence shown here is derived from an EMBL/GenBank/DDBJ whole genome shotgun (WGS) entry which is preliminary data.</text>
</comment>
<evidence type="ECO:0000313" key="4">
    <source>
        <dbReference type="Proteomes" id="UP001501742"/>
    </source>
</evidence>
<evidence type="ECO:0000256" key="2">
    <source>
        <dbReference type="SAM" id="Phobius"/>
    </source>
</evidence>
<dbReference type="RefSeq" id="WP_204609490.1">
    <property type="nucleotide sequence ID" value="NZ_BAAAJX010000002.1"/>
</dbReference>
<keyword evidence="2" id="KW-0472">Membrane</keyword>
<feature type="compositionally biased region" description="Low complexity" evidence="1">
    <location>
        <begin position="1"/>
        <end position="17"/>
    </location>
</feature>
<protein>
    <recommendedName>
        <fullName evidence="5">Lipoprotein</fullName>
    </recommendedName>
</protein>
<gene>
    <name evidence="3" type="ORF">GCM10009627_01760</name>
</gene>
<proteinExistence type="predicted"/>
<feature type="region of interest" description="Disordered" evidence="1">
    <location>
        <begin position="1"/>
        <end position="20"/>
    </location>
</feature>
<evidence type="ECO:0000256" key="1">
    <source>
        <dbReference type="SAM" id="MobiDB-lite"/>
    </source>
</evidence>
<keyword evidence="2" id="KW-1133">Transmembrane helix</keyword>
<evidence type="ECO:0000313" key="3">
    <source>
        <dbReference type="EMBL" id="GAA1491830.1"/>
    </source>
</evidence>
<keyword evidence="2" id="KW-0812">Transmembrane</keyword>